<sequence>MTGFWIIILLYYCSATVCCIKINFESIEQTFGEDFMVCDVRVRKFNRTSSVLNGTFYVLHDTTNDVKYQVDMYYSRLGNQQYNYMPMKLPSAGICAFVNNLHSSFPEIAAIFVNFPGVNECPITAREIHVLDQEFPSTMWPVVMQKTGLWKLDIIGVLRKTSHLALNIVLRATND</sequence>
<feature type="signal peptide" evidence="1">
    <location>
        <begin position="1"/>
        <end position="15"/>
    </location>
</feature>
<proteinExistence type="predicted"/>
<protein>
    <recommendedName>
        <fullName evidence="3">MD-2-related lipid-recognition domain-containing protein</fullName>
    </recommendedName>
</protein>
<keyword evidence="1" id="KW-0732">Signal</keyword>
<dbReference type="PANTHER" id="PTHR21112">
    <property type="entry name" value="CHEMOSENSORY PROTEIN A 29A-RELATED"/>
    <property type="match status" value="1"/>
</dbReference>
<organism evidence="2">
    <name type="scientific">Anopheles funestus</name>
    <name type="common">African malaria mosquito</name>
    <dbReference type="NCBI Taxonomy" id="62324"/>
    <lineage>
        <taxon>Eukaryota</taxon>
        <taxon>Metazoa</taxon>
        <taxon>Ecdysozoa</taxon>
        <taxon>Arthropoda</taxon>
        <taxon>Hexapoda</taxon>
        <taxon>Insecta</taxon>
        <taxon>Pterygota</taxon>
        <taxon>Neoptera</taxon>
        <taxon>Endopterygota</taxon>
        <taxon>Diptera</taxon>
        <taxon>Nematocera</taxon>
        <taxon>Culicoidea</taxon>
        <taxon>Culicidae</taxon>
        <taxon>Anophelinae</taxon>
        <taxon>Anopheles</taxon>
    </lineage>
</organism>
<accession>A0A4Y0BQL7</accession>
<evidence type="ECO:0000313" key="2">
    <source>
        <dbReference type="EnsemblMetazoa" id="AFUN021692-PA"/>
    </source>
</evidence>
<evidence type="ECO:0008006" key="3">
    <source>
        <dbReference type="Google" id="ProtNLM"/>
    </source>
</evidence>
<dbReference type="EnsemblMetazoa" id="AFUN021692-RA">
    <property type="protein sequence ID" value="AFUN021692-PA"/>
    <property type="gene ID" value="AFUN021692"/>
</dbReference>
<dbReference type="PANTHER" id="PTHR21112:SF0">
    <property type="entry name" value="CHEMOSENSORY PROTEIN A 29A-RELATED"/>
    <property type="match status" value="1"/>
</dbReference>
<dbReference type="VEuPathDB" id="VectorBase:AFUN021692"/>
<evidence type="ECO:0000256" key="1">
    <source>
        <dbReference type="SAM" id="SignalP"/>
    </source>
</evidence>
<reference evidence="2" key="1">
    <citation type="submission" date="2020-05" db="UniProtKB">
        <authorList>
            <consortium name="EnsemblMetazoa"/>
        </authorList>
    </citation>
    <scope>IDENTIFICATION</scope>
    <source>
        <strain evidence="2">FUMOZ</strain>
    </source>
</reference>
<dbReference type="VEuPathDB" id="VectorBase:AFUN2_014545"/>
<feature type="chain" id="PRO_5021502207" description="MD-2-related lipid-recognition domain-containing protein" evidence="1">
    <location>
        <begin position="16"/>
        <end position="175"/>
    </location>
</feature>
<name>A0A4Y0BQL7_ANOFN</name>
<dbReference type="AlphaFoldDB" id="A0A4Y0BQL7"/>